<dbReference type="GeneTree" id="ENSGT00390000011985"/>
<accession>A0A8C2MU76</accession>
<dbReference type="Proteomes" id="UP000694386">
    <property type="component" value="Unplaced"/>
</dbReference>
<evidence type="ECO:0000259" key="2">
    <source>
        <dbReference type="Pfam" id="PF14908"/>
    </source>
</evidence>
<dbReference type="OMA" id="QCEKYPR"/>
<evidence type="ECO:0000313" key="7">
    <source>
        <dbReference type="RefSeq" id="XP_027263402.1"/>
    </source>
</evidence>
<reference evidence="4" key="4">
    <citation type="submission" date="2025-05" db="UniProtKB">
        <authorList>
            <consortium name="Ensembl"/>
        </authorList>
    </citation>
    <scope>IDENTIFICATION</scope>
</reference>
<dbReference type="GeneID" id="100762831"/>
<dbReference type="AlphaFoldDB" id="A0A8C2MU76"/>
<gene>
    <name evidence="4 7" type="primary">Ccdc81</name>
</gene>
<reference evidence="6" key="1">
    <citation type="journal article" date="2018" name="Biotechnol. Bioeng.">
        <title>A reference genome of the Chinese hamster based on a hybrid assembly strategy.</title>
        <authorList>
            <person name="Rupp O."/>
            <person name="MacDonald M.L."/>
            <person name="Li S."/>
            <person name="Dhiman H."/>
            <person name="Polson S."/>
            <person name="Griep S."/>
            <person name="Heffner K."/>
            <person name="Hernandez I."/>
            <person name="Brinkrolf K."/>
            <person name="Jadhav V."/>
            <person name="Samoudi M."/>
            <person name="Hao H."/>
            <person name="Kingham B."/>
            <person name="Goesmann A."/>
            <person name="Betenbaugh M.J."/>
            <person name="Lewis N.E."/>
            <person name="Borth N."/>
            <person name="Lee K.H."/>
        </authorList>
    </citation>
    <scope>NUCLEOTIDE SEQUENCE [LARGE SCALE GENOMIC DNA]</scope>
    <source>
        <strain evidence="6">17A/GY</strain>
    </source>
</reference>
<feature type="region of interest" description="Disordered" evidence="1">
    <location>
        <begin position="194"/>
        <end position="269"/>
    </location>
</feature>
<organism evidence="4 5">
    <name type="scientific">Cricetulus griseus</name>
    <name type="common">Chinese hamster</name>
    <name type="synonym">Cricetulus barabensis griseus</name>
    <dbReference type="NCBI Taxonomy" id="10029"/>
    <lineage>
        <taxon>Eukaryota</taxon>
        <taxon>Metazoa</taxon>
        <taxon>Chordata</taxon>
        <taxon>Craniata</taxon>
        <taxon>Vertebrata</taxon>
        <taxon>Euteleostomi</taxon>
        <taxon>Mammalia</taxon>
        <taxon>Eutheria</taxon>
        <taxon>Euarchontoglires</taxon>
        <taxon>Glires</taxon>
        <taxon>Rodentia</taxon>
        <taxon>Myomorpha</taxon>
        <taxon>Muroidea</taxon>
        <taxon>Cricetidae</taxon>
        <taxon>Cricetinae</taxon>
        <taxon>Cricetulus</taxon>
    </lineage>
</organism>
<dbReference type="Pfam" id="PF14908">
    <property type="entry name" value="HU-CCDC81_euk_1"/>
    <property type="match status" value="1"/>
</dbReference>
<keyword evidence="6" id="KW-1185">Reference proteome</keyword>
<dbReference type="GO" id="GO:0005813">
    <property type="term" value="C:centrosome"/>
    <property type="evidence" value="ECO:0007669"/>
    <property type="project" value="Ensembl"/>
</dbReference>
<protein>
    <submittedName>
        <fullName evidence="4">Coiled-coil domain containing 81</fullName>
    </submittedName>
    <submittedName>
        <fullName evidence="7">Coiled-coil domain-containing protein 81</fullName>
    </submittedName>
</protein>
<dbReference type="Ensembl" id="ENSCGRT00001027973.1">
    <property type="protein sequence ID" value="ENSCGRP00001023727.1"/>
    <property type="gene ID" value="ENSCGRG00001021860.1"/>
</dbReference>
<feature type="compositionally biased region" description="Basic and acidic residues" evidence="1">
    <location>
        <begin position="212"/>
        <end position="222"/>
    </location>
</feature>
<sequence length="654" mass="75982">MLDRIAPAFQDLRRQVLPTLPSLSQEEVSTIWGNVSEFVEKQLTMHKGVQISGLGTFTFTRQKLEVGNNKFILMQRPVFIMAEKLVQTHGLKQNKVFSPGDIPVVPLNFVMISLEGPFNRDTIEGCVKETLLFLSRSISVKQNVEFTFKGIGVLSIRDSKVKMRFYKDFLCMVDGSGTLTKALANRPGTMDSVLSSREGYGKRPNSALAFPRIEHKETENKPPMEVIVEEGGENKPRKTKLKDLSDKEEGAKEILSPKKHRDRQSISPAKVTSVSLLDKFERNVNGGKIMPSENLSPPGYQRNDNEKPRTSPVPACQDHNKAGQEMCYVCLQRAQRNFPLYYGEDRRRREIEDERLMQQYQILKDQEAVFKNQVKSMAAREQNQKNAAYNLGVAEAIRNHKNEKPEFYKSFLFDKRPLSPEINAFKQEEYSQTLLKQMESKREKEIKQRQNRELMDRLEQVQLTEELAAQRAQYLKEKMEETQYYKRALDAQVKNKPSQLPMFEPDSAEPIFGKNEGEMEAEKRKREQSCMKHQMEAAASLKRNTILNQIVDQRRDLQMLQRTQREHLADRAAEADRMNRIHQCLQEDWDRSLSMKRQRDLEEKAFERASDKLFLLDQCEKYRRCRQCQRRTSNVGESNVWPLNKFLQGSRLLV</sequence>
<name>A0A8C2MU76_CRIGR</name>
<dbReference type="GO" id="GO:0036064">
    <property type="term" value="C:ciliary basal body"/>
    <property type="evidence" value="ECO:0007669"/>
    <property type="project" value="Ensembl"/>
</dbReference>
<reference evidence="6" key="2">
    <citation type="journal article" date="2020" name="Biotechnol. Bioeng.">
        <title>Chromosome-scale scaffolds for the Chinese hamster reference genome assembly to facilitate the study of the CHO epigenome.</title>
        <authorList>
            <person name="Hilliard W."/>
            <person name="MacDonald M."/>
            <person name="Lee K.H."/>
        </authorList>
    </citation>
    <scope>NUCLEOTIDE SEQUENCE [LARGE SCALE GENOMIC DNA]</scope>
    <source>
        <strain evidence="6">17A/GY</strain>
    </source>
</reference>
<dbReference type="InterPro" id="IPR028034">
    <property type="entry name" value="HU-CCDC81"/>
</dbReference>
<dbReference type="SUPFAM" id="SSF47729">
    <property type="entry name" value="IHF-like DNA-binding proteins"/>
    <property type="match status" value="1"/>
</dbReference>
<evidence type="ECO:0000256" key="1">
    <source>
        <dbReference type="SAM" id="MobiDB-lite"/>
    </source>
</evidence>
<reference evidence="7" key="3">
    <citation type="submission" date="2025-04" db="UniProtKB">
        <authorList>
            <consortium name="RefSeq"/>
        </authorList>
    </citation>
    <scope>IDENTIFICATION</scope>
    <source>
        <strain evidence="7">17A/GY</strain>
        <tissue evidence="7">Liver</tissue>
    </source>
</reference>
<dbReference type="Proteomes" id="UP001108280">
    <property type="component" value="Chromosome 3"/>
</dbReference>
<evidence type="ECO:0000313" key="4">
    <source>
        <dbReference type="Ensembl" id="ENSCGRP00001023727.1"/>
    </source>
</evidence>
<dbReference type="PANTHER" id="PTHR14362">
    <property type="entry name" value="COILED-COIL DOMAIN-CONTAINING PROTEIN 81"/>
    <property type="match status" value="1"/>
</dbReference>
<feature type="domain" description="CCDC81 HU" evidence="3">
    <location>
        <begin position="103"/>
        <end position="177"/>
    </location>
</feature>
<dbReference type="CTD" id="60494"/>
<dbReference type="OrthoDB" id="125906at2759"/>
<feature type="compositionally biased region" description="Basic and acidic residues" evidence="1">
    <location>
        <begin position="515"/>
        <end position="527"/>
    </location>
</feature>
<evidence type="ECO:0000313" key="5">
    <source>
        <dbReference type="Proteomes" id="UP000694386"/>
    </source>
</evidence>
<dbReference type="InterPro" id="IPR026295">
    <property type="entry name" value="CCD81"/>
</dbReference>
<dbReference type="Pfam" id="PF18289">
    <property type="entry name" value="HU-CCDC81_euk_2"/>
    <property type="match status" value="1"/>
</dbReference>
<feature type="region of interest" description="Disordered" evidence="1">
    <location>
        <begin position="496"/>
        <end position="527"/>
    </location>
</feature>
<feature type="compositionally biased region" description="Basic and acidic residues" evidence="1">
    <location>
        <begin position="232"/>
        <end position="256"/>
    </location>
</feature>
<dbReference type="RefSeq" id="XP_003508059.1">
    <property type="nucleotide sequence ID" value="XM_003508011.5"/>
</dbReference>
<feature type="region of interest" description="Disordered" evidence="1">
    <location>
        <begin position="285"/>
        <end position="314"/>
    </location>
</feature>
<proteinExistence type="predicted"/>
<feature type="domain" description="CCDC81 HU" evidence="2">
    <location>
        <begin position="10"/>
        <end position="93"/>
    </location>
</feature>
<evidence type="ECO:0000259" key="3">
    <source>
        <dbReference type="Pfam" id="PF18289"/>
    </source>
</evidence>
<dbReference type="RefSeq" id="XP_027263402.1">
    <property type="nucleotide sequence ID" value="XM_027407601.2"/>
</dbReference>
<dbReference type="InterPro" id="IPR040673">
    <property type="entry name" value="CCDC81_HU_dom_2"/>
</dbReference>
<dbReference type="PANTHER" id="PTHR14362:SF2">
    <property type="entry name" value="COILED-COIL DOMAIN-CONTAINING PROTEIN 81"/>
    <property type="match status" value="1"/>
</dbReference>
<evidence type="ECO:0000313" key="6">
    <source>
        <dbReference type="Proteomes" id="UP001108280"/>
    </source>
</evidence>
<dbReference type="GO" id="GO:0005886">
    <property type="term" value="C:plasma membrane"/>
    <property type="evidence" value="ECO:0007669"/>
    <property type="project" value="Ensembl"/>
</dbReference>
<dbReference type="KEGG" id="cge:100762831"/>
<dbReference type="GO" id="GO:0003677">
    <property type="term" value="F:DNA binding"/>
    <property type="evidence" value="ECO:0007669"/>
    <property type="project" value="InterPro"/>
</dbReference>
<dbReference type="InterPro" id="IPR010992">
    <property type="entry name" value="IHF-like_DNA-bd_dom_sf"/>
</dbReference>